<dbReference type="STRING" id="112248.SAMN05444392_10918"/>
<organism evidence="2 3">
    <name type="scientific">Seinonella peptonophila</name>
    <dbReference type="NCBI Taxonomy" id="112248"/>
    <lineage>
        <taxon>Bacteria</taxon>
        <taxon>Bacillati</taxon>
        <taxon>Bacillota</taxon>
        <taxon>Bacilli</taxon>
        <taxon>Bacillales</taxon>
        <taxon>Thermoactinomycetaceae</taxon>
        <taxon>Seinonella</taxon>
    </lineage>
</organism>
<gene>
    <name evidence="2" type="ORF">SAMN05444392_10918</name>
</gene>
<sequence length="531" mass="55842">MRGESHLKKRIGIIGSSGGNLFQSGGNLPEQLLNEMLKQCQAAELEIKEVQFIAATASMDQVKETTSGRLYRFDSIQQNVIEMVHGTLKEVNQQARTMDQKIAELIDAGEIDGLIMMSADPRGVNQKTVQAAAGKQIPIVGTGGTSMSLVTAAGANVIATSGTTGTTNRTRAISFISSLSKHWQLKYRPVIGTTAKNEMNQSQLPWQRIRLQGMMMAALPGFIALALILALSKIPGLQALAPIFDLLIKALPIMLAAIAARQISGLDEIATVAGILAGVLSVDGGIIGGMIGGIVAGLLLTYLFQLTVRWNFPATTVNIIAGSFAGLLAGLLGKFLIAPAALEIGKLIRSTIEILIHFSPVAAGAVAGLLIWPAILGGVYHAAILPIVLLEMEKTGHSFLGAVDMTGLVMVSAGITLANIIVPKKKSDVAAASPGFLINMGFGTFVEAAYPFMFSNRIVFAGAIFSAGFAGMLVGLFDVRGTAYVPSFTAPFLSNHPWGFVIAMLGGLLSAFIITAIANRLASRQANQEAS</sequence>
<keyword evidence="1" id="KW-0472">Membrane</keyword>
<proteinExistence type="predicted"/>
<feature type="transmembrane region" description="Helical" evidence="1">
    <location>
        <begin position="458"/>
        <end position="477"/>
    </location>
</feature>
<feature type="transmembrane region" description="Helical" evidence="1">
    <location>
        <begin position="354"/>
        <end position="379"/>
    </location>
</feature>
<name>A0A1M4ZG67_9BACL</name>
<keyword evidence="1" id="KW-0812">Transmembrane</keyword>
<feature type="transmembrane region" description="Helical" evidence="1">
    <location>
        <begin position="272"/>
        <end position="299"/>
    </location>
</feature>
<dbReference type="AlphaFoldDB" id="A0A1M4ZG67"/>
<dbReference type="Proteomes" id="UP000184476">
    <property type="component" value="Unassembled WGS sequence"/>
</dbReference>
<feature type="transmembrane region" description="Helical" evidence="1">
    <location>
        <begin position="319"/>
        <end position="342"/>
    </location>
</feature>
<keyword evidence="1" id="KW-1133">Transmembrane helix</keyword>
<protein>
    <submittedName>
        <fullName evidence="2">Phosphotransferase system IIC components, glucose/maltose/N-acetylglucosamine-specific</fullName>
    </submittedName>
</protein>
<reference evidence="2 3" key="1">
    <citation type="submission" date="2016-11" db="EMBL/GenBank/DDBJ databases">
        <authorList>
            <person name="Jaros S."/>
            <person name="Januszkiewicz K."/>
            <person name="Wedrychowicz H."/>
        </authorList>
    </citation>
    <scope>NUCLEOTIDE SEQUENCE [LARGE SCALE GENOMIC DNA]</scope>
    <source>
        <strain evidence="2 3">DSM 44666</strain>
    </source>
</reference>
<keyword evidence="2" id="KW-0808">Transferase</keyword>
<dbReference type="EMBL" id="FQVL01000009">
    <property type="protein sequence ID" value="SHF16576.1"/>
    <property type="molecule type" value="Genomic_DNA"/>
</dbReference>
<evidence type="ECO:0000313" key="3">
    <source>
        <dbReference type="Proteomes" id="UP000184476"/>
    </source>
</evidence>
<dbReference type="GO" id="GO:0016740">
    <property type="term" value="F:transferase activity"/>
    <property type="evidence" value="ECO:0007669"/>
    <property type="project" value="UniProtKB-KW"/>
</dbReference>
<feature type="transmembrane region" description="Helical" evidence="1">
    <location>
        <begin position="214"/>
        <end position="234"/>
    </location>
</feature>
<feature type="transmembrane region" description="Helical" evidence="1">
    <location>
        <begin position="399"/>
        <end position="422"/>
    </location>
</feature>
<dbReference type="RefSeq" id="WP_245815636.1">
    <property type="nucleotide sequence ID" value="NZ_FQVL01000009.1"/>
</dbReference>
<feature type="transmembrane region" description="Helical" evidence="1">
    <location>
        <begin position="497"/>
        <end position="518"/>
    </location>
</feature>
<accession>A0A1M4ZG67</accession>
<evidence type="ECO:0000256" key="1">
    <source>
        <dbReference type="SAM" id="Phobius"/>
    </source>
</evidence>
<evidence type="ECO:0000313" key="2">
    <source>
        <dbReference type="EMBL" id="SHF16576.1"/>
    </source>
</evidence>
<keyword evidence="3" id="KW-1185">Reference proteome</keyword>
<feature type="transmembrane region" description="Helical" evidence="1">
    <location>
        <begin position="240"/>
        <end position="260"/>
    </location>
</feature>